<organism evidence="1 2">
    <name type="scientific">endosymbiont of Bathymodiolus septemdierum str. Myojin knoll</name>
    <dbReference type="NCBI Taxonomy" id="1303921"/>
    <lineage>
        <taxon>Bacteria</taxon>
        <taxon>Pseudomonadati</taxon>
        <taxon>Pseudomonadota</taxon>
        <taxon>Gammaproteobacteria</taxon>
        <taxon>sulfur-oxidizing symbionts</taxon>
    </lineage>
</organism>
<keyword evidence="2" id="KW-1185">Reference proteome</keyword>
<dbReference type="KEGG" id="ebh:BSEPE_0112"/>
<protein>
    <submittedName>
        <fullName evidence="1">Uncharacterized protein</fullName>
    </submittedName>
</protein>
<dbReference type="EMBL" id="AP013042">
    <property type="protein sequence ID" value="BAS67136.1"/>
    <property type="molecule type" value="Genomic_DNA"/>
</dbReference>
<reference evidence="1 2" key="1">
    <citation type="journal article" date="2000" name="Mar. Ecol. Prog. Ser.">
        <title>Phylogenetic characterization of endosymbionts in three hydrothermal vent mussels: influence on host distributions.</title>
        <authorList>
            <person name="Fujiwara Y."/>
            <person name="Takai K."/>
            <person name="Uematsu K."/>
            <person name="Tsuchida S."/>
            <person name="Hunt J.C."/>
            <person name="Hashimoto J."/>
        </authorList>
    </citation>
    <scope>NUCLEOTIDE SEQUENCE [LARGE SCALE GENOMIC DNA]</scope>
    <source>
        <strain evidence="1 2">Myojin Knoll</strain>
    </source>
</reference>
<proteinExistence type="predicted"/>
<name>A0A0P0UQ10_9GAMM</name>
<evidence type="ECO:0000313" key="1">
    <source>
        <dbReference type="EMBL" id="BAS67136.1"/>
    </source>
</evidence>
<reference evidence="1 2" key="2">
    <citation type="journal article" date="2016" name="ISME J.">
        <title>Heterogeneous composition of key metabolic gene clusters in a vent mussel symbiont population.</title>
        <authorList>
            <person name="Ikuta T."/>
            <person name="Takaki Y."/>
            <person name="Nagai Y."/>
            <person name="Shimamura S."/>
            <person name="Tsuda M."/>
            <person name="Kawagucci S."/>
            <person name="Aoki Y."/>
            <person name="Inoue K."/>
            <person name="Teruya M."/>
            <person name="Satou K."/>
            <person name="Teruya K."/>
            <person name="Shimoji M."/>
            <person name="Tamotsu H."/>
            <person name="Hirano T."/>
            <person name="Maruyama T."/>
            <person name="Yoshida T."/>
        </authorList>
    </citation>
    <scope>NUCLEOTIDE SEQUENCE [LARGE SCALE GENOMIC DNA]</scope>
    <source>
        <strain evidence="1 2">Myojin Knoll</strain>
    </source>
</reference>
<accession>A0A0P0UQ10</accession>
<dbReference type="STRING" id="1303921.BSEPE_0112"/>
<gene>
    <name evidence="1" type="ORF">BSEPE_0112</name>
</gene>
<evidence type="ECO:0000313" key="2">
    <source>
        <dbReference type="Proteomes" id="UP000067399"/>
    </source>
</evidence>
<sequence>MKKFNQNNFIKRLSENIMSEAEFDQWMDNEKNWNDNRTRNNTRKHADTHWNKIRRVFNEAHKNHNTANPDEENQLNKNFLNKRIGLEEYFNRLKNGPMSDETFKKICSSDNTSSEFNEYKKNGEKNKNKKVVFYNLIRKYINHIYKKQI</sequence>
<dbReference type="AlphaFoldDB" id="A0A0P0UQ10"/>
<dbReference type="Proteomes" id="UP000067399">
    <property type="component" value="Chromosome"/>
</dbReference>